<comment type="caution">
    <text evidence="2">The sequence shown here is derived from an EMBL/GenBank/DDBJ whole genome shotgun (WGS) entry which is preliminary data.</text>
</comment>
<gene>
    <name evidence="2" type="ORF">COW28_07230</name>
</gene>
<protein>
    <recommendedName>
        <fullName evidence="1">DUF5678 domain-containing protein</fullName>
    </recommendedName>
</protein>
<feature type="domain" description="DUF5678" evidence="1">
    <location>
        <begin position="14"/>
        <end position="60"/>
    </location>
</feature>
<evidence type="ECO:0000313" key="3">
    <source>
        <dbReference type="Proteomes" id="UP000230025"/>
    </source>
</evidence>
<dbReference type="Proteomes" id="UP000230025">
    <property type="component" value="Unassembled WGS sequence"/>
</dbReference>
<evidence type="ECO:0000313" key="2">
    <source>
        <dbReference type="EMBL" id="PIW31468.1"/>
    </source>
</evidence>
<organism evidence="2 3">
    <name type="scientific">bacterium (Candidatus Ratteibacteria) CG15_BIG_FIL_POST_REV_8_21_14_020_41_12</name>
    <dbReference type="NCBI Taxonomy" id="2014291"/>
    <lineage>
        <taxon>Bacteria</taxon>
        <taxon>Candidatus Ratteibacteria</taxon>
    </lineage>
</organism>
<accession>A0A2M7GVW2</accession>
<reference evidence="3" key="1">
    <citation type="submission" date="2017-09" db="EMBL/GenBank/DDBJ databases">
        <title>Depth-based differentiation of microbial function through sediment-hosted aquifers and enrichment of novel symbionts in the deep terrestrial subsurface.</title>
        <authorList>
            <person name="Probst A.J."/>
            <person name="Ladd B."/>
            <person name="Jarett J.K."/>
            <person name="Geller-Mcgrath D.E."/>
            <person name="Sieber C.M.K."/>
            <person name="Emerson J.B."/>
            <person name="Anantharaman K."/>
            <person name="Thomas B.C."/>
            <person name="Malmstrom R."/>
            <person name="Stieglmeier M."/>
            <person name="Klingl A."/>
            <person name="Woyke T."/>
            <person name="Ryan C.M."/>
            <person name="Banfield J.F."/>
        </authorList>
    </citation>
    <scope>NUCLEOTIDE SEQUENCE [LARGE SCALE GENOMIC DNA]</scope>
</reference>
<sequence>MMNKRKEVCDFTKVFKSYQGKWVALSPADKKVVGSGNSPKEALKESIKKGTKEPIFLNVPSTDRSFVL</sequence>
<dbReference type="Pfam" id="PF18929">
    <property type="entry name" value="DUF5678"/>
    <property type="match status" value="1"/>
</dbReference>
<proteinExistence type="predicted"/>
<dbReference type="EMBL" id="PFFY01000340">
    <property type="protein sequence ID" value="PIW31468.1"/>
    <property type="molecule type" value="Genomic_DNA"/>
</dbReference>
<dbReference type="AlphaFoldDB" id="A0A2M7GVW2"/>
<dbReference type="InterPro" id="IPR043734">
    <property type="entry name" value="DUF5678"/>
</dbReference>
<name>A0A2M7GVW2_9BACT</name>
<evidence type="ECO:0000259" key="1">
    <source>
        <dbReference type="Pfam" id="PF18929"/>
    </source>
</evidence>